<dbReference type="Proteomes" id="UP001279642">
    <property type="component" value="Unassembled WGS sequence"/>
</dbReference>
<dbReference type="PRINTS" id="PR00080">
    <property type="entry name" value="SDRFAMILY"/>
</dbReference>
<dbReference type="PRINTS" id="PR00081">
    <property type="entry name" value="GDHRDH"/>
</dbReference>
<gene>
    <name evidence="5" type="ORF">SMD27_04630</name>
</gene>
<dbReference type="InterPro" id="IPR020904">
    <property type="entry name" value="Sc_DH/Rdtase_CS"/>
</dbReference>
<proteinExistence type="inferred from homology"/>
<reference evidence="5 6" key="1">
    <citation type="journal article" date="2016" name="Antonie Van Leeuwenhoek">
        <title>Dongia soli sp. nov., isolated from soil from Dokdo, Korea.</title>
        <authorList>
            <person name="Kim D.U."/>
            <person name="Lee H."/>
            <person name="Kim H."/>
            <person name="Kim S.G."/>
            <person name="Ka J.O."/>
        </authorList>
    </citation>
    <scope>NUCLEOTIDE SEQUENCE [LARGE SCALE GENOMIC DNA]</scope>
    <source>
        <strain evidence="5 6">D78</strain>
    </source>
</reference>
<evidence type="ECO:0000256" key="1">
    <source>
        <dbReference type="ARBA" id="ARBA00006484"/>
    </source>
</evidence>
<evidence type="ECO:0000259" key="4">
    <source>
        <dbReference type="SMART" id="SM00822"/>
    </source>
</evidence>
<comment type="similarity">
    <text evidence="1 3">Belongs to the short-chain dehydrogenases/reductases (SDR) family.</text>
</comment>
<dbReference type="SUPFAM" id="SSF51735">
    <property type="entry name" value="NAD(P)-binding Rossmann-fold domains"/>
    <property type="match status" value="1"/>
</dbReference>
<evidence type="ECO:0000313" key="5">
    <source>
        <dbReference type="EMBL" id="MDY0882118.1"/>
    </source>
</evidence>
<dbReference type="InterPro" id="IPR036291">
    <property type="entry name" value="NAD(P)-bd_dom_sf"/>
</dbReference>
<comment type="caution">
    <text evidence="5">The sequence shown here is derived from an EMBL/GenBank/DDBJ whole genome shotgun (WGS) entry which is preliminary data.</text>
</comment>
<evidence type="ECO:0000313" key="6">
    <source>
        <dbReference type="Proteomes" id="UP001279642"/>
    </source>
</evidence>
<dbReference type="PANTHER" id="PTHR44196">
    <property type="entry name" value="DEHYDROGENASE/REDUCTASE SDR FAMILY MEMBER 7B"/>
    <property type="match status" value="1"/>
</dbReference>
<accession>A0ABU5E742</accession>
<sequence>MTYGAALITGASSGIGAAFAHALPRATHLLLTGRNRESLAALAAELTGPGREIRIVIADLATAEGRQAVIGATQAFPVDLVINNAGLGRLGRAVDNTAERGSEMVLVNVLAPVEIARALLPGMLARAERNNRRCGAIFVASAAAFMPIPYFATYAASKTFLLHYTEALAEELSREPVDILALCPGATATQFFTRAGIDRPTFSSIHSAERVAREGLQMLGQKRVHVVGPANYMTTLVSRFLPRGLVTFAAERVMREWK</sequence>
<dbReference type="EMBL" id="JAXCLW010000001">
    <property type="protein sequence ID" value="MDY0882118.1"/>
    <property type="molecule type" value="Genomic_DNA"/>
</dbReference>
<evidence type="ECO:0000256" key="3">
    <source>
        <dbReference type="RuleBase" id="RU000363"/>
    </source>
</evidence>
<dbReference type="Gene3D" id="3.40.50.720">
    <property type="entry name" value="NAD(P)-binding Rossmann-like Domain"/>
    <property type="match status" value="1"/>
</dbReference>
<dbReference type="InterPro" id="IPR002347">
    <property type="entry name" value="SDR_fam"/>
</dbReference>
<dbReference type="InterPro" id="IPR057326">
    <property type="entry name" value="KR_dom"/>
</dbReference>
<dbReference type="Pfam" id="PF00106">
    <property type="entry name" value="adh_short"/>
    <property type="match status" value="1"/>
</dbReference>
<dbReference type="PROSITE" id="PS00061">
    <property type="entry name" value="ADH_SHORT"/>
    <property type="match status" value="1"/>
</dbReference>
<keyword evidence="2" id="KW-0560">Oxidoreductase</keyword>
<feature type="domain" description="Ketoreductase" evidence="4">
    <location>
        <begin position="4"/>
        <end position="191"/>
    </location>
</feature>
<organism evidence="5 6">
    <name type="scientific">Dongia soli</name>
    <dbReference type="NCBI Taxonomy" id="600628"/>
    <lineage>
        <taxon>Bacteria</taxon>
        <taxon>Pseudomonadati</taxon>
        <taxon>Pseudomonadota</taxon>
        <taxon>Alphaproteobacteria</taxon>
        <taxon>Rhodospirillales</taxon>
        <taxon>Dongiaceae</taxon>
        <taxon>Dongia</taxon>
    </lineage>
</organism>
<dbReference type="PIRSF" id="PIRSF000126">
    <property type="entry name" value="11-beta-HSD1"/>
    <property type="match status" value="1"/>
</dbReference>
<evidence type="ECO:0000256" key="2">
    <source>
        <dbReference type="ARBA" id="ARBA00023002"/>
    </source>
</evidence>
<name>A0ABU5E742_9PROT</name>
<dbReference type="PANTHER" id="PTHR44196:SF2">
    <property type="entry name" value="SHORT-CHAIN DEHYDROGENASE-RELATED"/>
    <property type="match status" value="1"/>
</dbReference>
<dbReference type="RefSeq" id="WP_320507150.1">
    <property type="nucleotide sequence ID" value="NZ_JAXCLW010000001.1"/>
</dbReference>
<protein>
    <submittedName>
        <fullName evidence="5">SDR family NAD(P)-dependent oxidoreductase</fullName>
    </submittedName>
</protein>
<keyword evidence="6" id="KW-1185">Reference proteome</keyword>
<dbReference type="SMART" id="SM00822">
    <property type="entry name" value="PKS_KR"/>
    <property type="match status" value="1"/>
</dbReference>